<dbReference type="CDD" id="cd13113">
    <property type="entry name" value="Wnt"/>
    <property type="match status" value="1"/>
</dbReference>
<organism evidence="11 12">
    <name type="scientific">Pristionchus entomophagus</name>
    <dbReference type="NCBI Taxonomy" id="358040"/>
    <lineage>
        <taxon>Eukaryota</taxon>
        <taxon>Metazoa</taxon>
        <taxon>Ecdysozoa</taxon>
        <taxon>Nematoda</taxon>
        <taxon>Chromadorea</taxon>
        <taxon>Rhabditida</taxon>
        <taxon>Rhabditina</taxon>
        <taxon>Diplogasteromorpha</taxon>
        <taxon>Diplogasteroidea</taxon>
        <taxon>Neodiplogasteridae</taxon>
        <taxon>Pristionchus</taxon>
    </lineage>
</organism>
<gene>
    <name evidence="11" type="ORF">PENTCL1PPCAC_22640</name>
</gene>
<feature type="compositionally biased region" description="Low complexity" evidence="10">
    <location>
        <begin position="43"/>
        <end position="56"/>
    </location>
</feature>
<keyword evidence="7" id="KW-1015">Disulfide bond</keyword>
<feature type="region of interest" description="Disordered" evidence="10">
    <location>
        <begin position="38"/>
        <end position="60"/>
    </location>
</feature>
<keyword evidence="3 9" id="KW-0217">Developmental protein</keyword>
<dbReference type="GO" id="GO:0060070">
    <property type="term" value="P:canonical Wnt signaling pathway"/>
    <property type="evidence" value="ECO:0007669"/>
    <property type="project" value="TreeGrafter"/>
</dbReference>
<feature type="non-terminal residue" evidence="11">
    <location>
        <position position="1"/>
    </location>
</feature>
<evidence type="ECO:0000256" key="1">
    <source>
        <dbReference type="ARBA" id="ARBA00004498"/>
    </source>
</evidence>
<keyword evidence="5" id="KW-0272">Extracellular matrix</keyword>
<accession>A0AAV5U0S3</accession>
<name>A0AAV5U0S3_9BILA</name>
<evidence type="ECO:0000256" key="8">
    <source>
        <dbReference type="ARBA" id="ARBA00023288"/>
    </source>
</evidence>
<evidence type="ECO:0000256" key="9">
    <source>
        <dbReference type="RuleBase" id="RU003500"/>
    </source>
</evidence>
<evidence type="ECO:0000256" key="2">
    <source>
        <dbReference type="ARBA" id="ARBA00005683"/>
    </source>
</evidence>
<evidence type="ECO:0000256" key="7">
    <source>
        <dbReference type="ARBA" id="ARBA00023157"/>
    </source>
</evidence>
<dbReference type="PRINTS" id="PR01349">
    <property type="entry name" value="WNTPROTEIN"/>
</dbReference>
<dbReference type="GO" id="GO:0030182">
    <property type="term" value="P:neuron differentiation"/>
    <property type="evidence" value="ECO:0007669"/>
    <property type="project" value="TreeGrafter"/>
</dbReference>
<evidence type="ECO:0000256" key="10">
    <source>
        <dbReference type="SAM" id="MobiDB-lite"/>
    </source>
</evidence>
<dbReference type="PROSITE" id="PS00246">
    <property type="entry name" value="WNT1"/>
    <property type="match status" value="1"/>
</dbReference>
<dbReference type="GO" id="GO:0045165">
    <property type="term" value="P:cell fate commitment"/>
    <property type="evidence" value="ECO:0007669"/>
    <property type="project" value="TreeGrafter"/>
</dbReference>
<comment type="function">
    <text evidence="9">Ligand for members of the frizzled family of seven transmembrane receptors.</text>
</comment>
<dbReference type="EMBL" id="BTSX01000005">
    <property type="protein sequence ID" value="GMT00466.1"/>
    <property type="molecule type" value="Genomic_DNA"/>
</dbReference>
<evidence type="ECO:0000256" key="5">
    <source>
        <dbReference type="ARBA" id="ARBA00022530"/>
    </source>
</evidence>
<keyword evidence="8" id="KW-0449">Lipoprotein</keyword>
<protein>
    <recommendedName>
        <fullName evidence="9">Protein Wnt</fullName>
    </recommendedName>
</protein>
<evidence type="ECO:0000256" key="3">
    <source>
        <dbReference type="ARBA" id="ARBA00022473"/>
    </source>
</evidence>
<comment type="subcellular location">
    <subcellularLocation>
        <location evidence="1 9">Secreted</location>
        <location evidence="1 9">Extracellular space</location>
        <location evidence="1 9">Extracellular matrix</location>
    </subcellularLocation>
</comment>
<proteinExistence type="inferred from homology"/>
<keyword evidence="4" id="KW-0964">Secreted</keyword>
<dbReference type="PANTHER" id="PTHR12027">
    <property type="entry name" value="WNT RELATED"/>
    <property type="match status" value="1"/>
</dbReference>
<evidence type="ECO:0000313" key="12">
    <source>
        <dbReference type="Proteomes" id="UP001432027"/>
    </source>
</evidence>
<dbReference type="Proteomes" id="UP001432027">
    <property type="component" value="Unassembled WGS sequence"/>
</dbReference>
<dbReference type="InterPro" id="IPR043158">
    <property type="entry name" value="Wnt_C"/>
</dbReference>
<dbReference type="Gene3D" id="3.30.2460.20">
    <property type="match status" value="1"/>
</dbReference>
<dbReference type="AlphaFoldDB" id="A0AAV5U0S3"/>
<dbReference type="PANTHER" id="PTHR12027:SF116">
    <property type="entry name" value="ABNORMAL CELL LINEAGE PROTEIN 44"/>
    <property type="match status" value="1"/>
</dbReference>
<keyword evidence="6 9" id="KW-0879">Wnt signaling pathway</keyword>
<dbReference type="GO" id="GO:0005109">
    <property type="term" value="F:frizzled binding"/>
    <property type="evidence" value="ECO:0007669"/>
    <property type="project" value="TreeGrafter"/>
</dbReference>
<dbReference type="GO" id="GO:0005615">
    <property type="term" value="C:extracellular space"/>
    <property type="evidence" value="ECO:0007669"/>
    <property type="project" value="TreeGrafter"/>
</dbReference>
<comment type="similarity">
    <text evidence="2 9">Belongs to the Wnt family.</text>
</comment>
<dbReference type="GO" id="GO:0005125">
    <property type="term" value="F:cytokine activity"/>
    <property type="evidence" value="ECO:0007669"/>
    <property type="project" value="TreeGrafter"/>
</dbReference>
<sequence>PFPSLLPFPLLFYAHNCGWFEGMQLHSITLPYSNHSPQESHEYSSPSSSRETVVPSGISPSEEETMSRLCTPFLASRWFYLILFSIISISHAISSPPSLPQPTRPPIPITLLKGCPQHLIFSRSFGHVRVECRFKQATAISAYEGIKDAMNECSTRMKFLPWDCSQTQNIFYDPIILKYGYKESALVWALSSAGAAWGVATACAQGWLSDCECSKELEEAGRHWEWGGCSAAVQHGITTSRKMLTRTSGGANSALRKLEKHNLKAGRLAVKKTLTSLCKCHGVSGSCQQKTCWKQPASMTTITKHLVEKYHKAKLMMEEGKSRNNDLLFIEASPDHCAVRGEKPRVCGWRNETHAQGDCGRLCCGRGFNITHEVTRYKCDCQFVWCCQLQCKECIQHKWVSTCT</sequence>
<dbReference type="InterPro" id="IPR005817">
    <property type="entry name" value="Wnt"/>
</dbReference>
<dbReference type="Pfam" id="PF00110">
    <property type="entry name" value="wnt"/>
    <property type="match status" value="1"/>
</dbReference>
<keyword evidence="12" id="KW-1185">Reference proteome</keyword>
<comment type="caution">
    <text evidence="11">The sequence shown here is derived from an EMBL/GenBank/DDBJ whole genome shotgun (WGS) entry which is preliminary data.</text>
</comment>
<reference evidence="11" key="1">
    <citation type="submission" date="2023-10" db="EMBL/GenBank/DDBJ databases">
        <title>Genome assembly of Pristionchus species.</title>
        <authorList>
            <person name="Yoshida K."/>
            <person name="Sommer R.J."/>
        </authorList>
    </citation>
    <scope>NUCLEOTIDE SEQUENCE</scope>
    <source>
        <strain evidence="11">RS0144</strain>
    </source>
</reference>
<evidence type="ECO:0000256" key="4">
    <source>
        <dbReference type="ARBA" id="ARBA00022525"/>
    </source>
</evidence>
<dbReference type="SMART" id="SM00097">
    <property type="entry name" value="WNT1"/>
    <property type="match status" value="1"/>
</dbReference>
<evidence type="ECO:0000313" key="11">
    <source>
        <dbReference type="EMBL" id="GMT00466.1"/>
    </source>
</evidence>
<dbReference type="InterPro" id="IPR018161">
    <property type="entry name" value="Wnt_CS"/>
</dbReference>
<evidence type="ECO:0000256" key="6">
    <source>
        <dbReference type="ARBA" id="ARBA00022687"/>
    </source>
</evidence>